<accession>A0A0L0MWR7</accession>
<reference evidence="1 2" key="1">
    <citation type="journal article" date="2015" name="BMC Genomics">
        <title>The genome of the truffle-parasite Tolypocladium ophioglossoides and the evolution of antifungal peptaibiotics.</title>
        <authorList>
            <person name="Quandt C.A."/>
            <person name="Bushley K.E."/>
            <person name="Spatafora J.W."/>
        </authorList>
    </citation>
    <scope>NUCLEOTIDE SEQUENCE [LARGE SCALE GENOMIC DNA]</scope>
    <source>
        <strain evidence="1 2">CBS 100239</strain>
    </source>
</reference>
<dbReference type="AlphaFoldDB" id="A0A0L0MWR7"/>
<evidence type="ECO:0000313" key="1">
    <source>
        <dbReference type="EMBL" id="KND86307.1"/>
    </source>
</evidence>
<dbReference type="Proteomes" id="UP000036947">
    <property type="component" value="Unassembled WGS sequence"/>
</dbReference>
<name>A0A0L0MWR7_TOLOC</name>
<evidence type="ECO:0000313" key="2">
    <source>
        <dbReference type="Proteomes" id="UP000036947"/>
    </source>
</evidence>
<dbReference type="EMBL" id="LFRF01000062">
    <property type="protein sequence ID" value="KND86307.1"/>
    <property type="molecule type" value="Genomic_DNA"/>
</dbReference>
<protein>
    <submittedName>
        <fullName evidence="1">Uncharacterized protein</fullName>
    </submittedName>
</protein>
<gene>
    <name evidence="1" type="ORF">TOPH_09065</name>
</gene>
<dbReference type="OrthoDB" id="2687876at2759"/>
<dbReference type="STRING" id="1163406.A0A0L0MWR7"/>
<sequence length="262" mass="29491">MDAAFEPHQKNDVIRVAAYHRRDFALALIRSGPAPHLTIPDLYRPLCRKKCALCDSFGGFLFLPTATRCCFGCIDSANALNIVSLSAFSKAAKISPKRLRRLLPVLLSIPGQYGMWHSTRSRPTNLVSERQAIDTLPTLTKNLDLQEILAQDSCWRFMASTALPFLDLETNEVENGLSCKGCQVAVESSRPRGDESVFDRRDMVYSKDGFLDHFNACVGAKGLWVASQEGRVPFKEPEFTRRRGYLPCDEMKVETSKKRRRS</sequence>
<proteinExistence type="predicted"/>
<comment type="caution">
    <text evidence="1">The sequence shown here is derived from an EMBL/GenBank/DDBJ whole genome shotgun (WGS) entry which is preliminary data.</text>
</comment>
<organism evidence="1 2">
    <name type="scientific">Tolypocladium ophioglossoides (strain CBS 100239)</name>
    <name type="common">Snaketongue truffleclub</name>
    <name type="synonym">Elaphocordyceps ophioglossoides</name>
    <dbReference type="NCBI Taxonomy" id="1163406"/>
    <lineage>
        <taxon>Eukaryota</taxon>
        <taxon>Fungi</taxon>
        <taxon>Dikarya</taxon>
        <taxon>Ascomycota</taxon>
        <taxon>Pezizomycotina</taxon>
        <taxon>Sordariomycetes</taxon>
        <taxon>Hypocreomycetidae</taxon>
        <taxon>Hypocreales</taxon>
        <taxon>Ophiocordycipitaceae</taxon>
        <taxon>Tolypocladium</taxon>
    </lineage>
</organism>
<keyword evidence="2" id="KW-1185">Reference proteome</keyword>